<dbReference type="InterPro" id="IPR018478">
    <property type="entry name" value="Sporu_reg_WhiA_N_dom"/>
</dbReference>
<keyword evidence="9" id="KW-1185">Reference proteome</keyword>
<evidence type="ECO:0000259" key="6">
    <source>
        <dbReference type="Pfam" id="PF10298"/>
    </source>
</evidence>
<protein>
    <recommendedName>
        <fullName evidence="4">Probable cell division protein WhiA</fullName>
    </recommendedName>
</protein>
<dbReference type="RefSeq" id="WP_368846495.1">
    <property type="nucleotide sequence ID" value="NZ_CP194411.1"/>
</dbReference>
<evidence type="ECO:0000256" key="3">
    <source>
        <dbReference type="ARBA" id="ARBA00023306"/>
    </source>
</evidence>
<dbReference type="Proteomes" id="UP001559623">
    <property type="component" value="Unassembled WGS sequence"/>
</dbReference>
<dbReference type="InterPro" id="IPR027434">
    <property type="entry name" value="Homing_endonucl"/>
</dbReference>
<dbReference type="PANTHER" id="PTHR37307:SF1">
    <property type="entry name" value="CELL DIVISION PROTEIN WHIA-RELATED"/>
    <property type="match status" value="1"/>
</dbReference>
<dbReference type="Pfam" id="PF14527">
    <property type="entry name" value="LAGLIDADG_WhiA"/>
    <property type="match status" value="1"/>
</dbReference>
<proteinExistence type="inferred from homology"/>
<dbReference type="Pfam" id="PF10298">
    <property type="entry name" value="WhiA_N"/>
    <property type="match status" value="1"/>
</dbReference>
<dbReference type="SUPFAM" id="SSF55608">
    <property type="entry name" value="Homing endonucleases"/>
    <property type="match status" value="1"/>
</dbReference>
<evidence type="ECO:0000256" key="2">
    <source>
        <dbReference type="ARBA" id="ARBA00023125"/>
    </source>
</evidence>
<evidence type="ECO:0000313" key="9">
    <source>
        <dbReference type="Proteomes" id="UP001559623"/>
    </source>
</evidence>
<keyword evidence="3 4" id="KW-0131">Cell cycle</keyword>
<comment type="caution">
    <text evidence="8">The sequence shown here is derived from an EMBL/GenBank/DDBJ whole genome shotgun (WGS) entry which is preliminary data.</text>
</comment>
<dbReference type="PANTHER" id="PTHR37307">
    <property type="entry name" value="CELL DIVISION PROTEIN WHIA-RELATED"/>
    <property type="match status" value="1"/>
</dbReference>
<accession>A0ABV3X3J7</accession>
<dbReference type="Gene3D" id="3.10.28.10">
    <property type="entry name" value="Homing endonucleases"/>
    <property type="match status" value="1"/>
</dbReference>
<gene>
    <name evidence="4 8" type="primary">whiA</name>
    <name evidence="8" type="ORF">QCO44_03820</name>
</gene>
<organism evidence="8 9">
    <name type="scientific">Selenomonas sputigena</name>
    <dbReference type="NCBI Taxonomy" id="69823"/>
    <lineage>
        <taxon>Bacteria</taxon>
        <taxon>Bacillati</taxon>
        <taxon>Bacillota</taxon>
        <taxon>Negativicutes</taxon>
        <taxon>Selenomonadales</taxon>
        <taxon>Selenomonadaceae</taxon>
        <taxon>Selenomonas</taxon>
    </lineage>
</organism>
<dbReference type="EMBL" id="JARVLH010000002">
    <property type="protein sequence ID" value="MEX5284771.1"/>
    <property type="molecule type" value="Genomic_DNA"/>
</dbReference>
<feature type="domain" description="WhiA LAGLIDADG-like" evidence="7">
    <location>
        <begin position="131"/>
        <end position="222"/>
    </location>
</feature>
<evidence type="ECO:0000259" key="7">
    <source>
        <dbReference type="Pfam" id="PF14527"/>
    </source>
</evidence>
<keyword evidence="2 4" id="KW-0238">DNA-binding</keyword>
<evidence type="ECO:0000259" key="5">
    <source>
        <dbReference type="Pfam" id="PF02650"/>
    </source>
</evidence>
<sequence length="313" mass="33543">MAFTSFASEVKNDLARSLPRRACCRTAELAALLRMGAVLTLGKGRSVGLAFTTENAAVARKVLMLLKGSAEVHTELTVSRSRRLKKRNSYLVRVLPSRDVAALMERLGLMRGLVLNMGTDSALLEKKCCRKAYLRGAFLGGGSVSRPEAGYHLELVTESFSFADLLVSLLRNMGYPVGLTDRKEHYIVYVKESDAIIDFLSLLGAEKAAEALEAARNLKEVKNQVNRIVNCETANLQKAVDAAGRQIAAIRALAATGALAQLAPGLREAAEMRLAHPDATLAELAAFLGIGKSGVNHRLRKIGAMAGALGGGR</sequence>
<dbReference type="InterPro" id="IPR039518">
    <property type="entry name" value="WhiA_LAGLIDADG_dom"/>
</dbReference>
<keyword evidence="1 4" id="KW-0132">Cell division</keyword>
<comment type="function">
    <text evidence="4">Involved in cell division and chromosome segregation.</text>
</comment>
<comment type="similarity">
    <text evidence="4">Belongs to the WhiA family.</text>
</comment>
<evidence type="ECO:0000256" key="4">
    <source>
        <dbReference type="HAMAP-Rule" id="MF_01420"/>
    </source>
</evidence>
<feature type="domain" description="Sporulation regulator WhiA C-terminal" evidence="5">
    <location>
        <begin position="225"/>
        <end position="306"/>
    </location>
</feature>
<dbReference type="InterPro" id="IPR003802">
    <property type="entry name" value="Sporulation_regulator_WhiA"/>
</dbReference>
<name>A0ABV3X3J7_9FIRM</name>
<dbReference type="GO" id="GO:0003677">
    <property type="term" value="F:DNA binding"/>
    <property type="evidence" value="ECO:0007669"/>
    <property type="project" value="UniProtKB-KW"/>
</dbReference>
<evidence type="ECO:0000256" key="1">
    <source>
        <dbReference type="ARBA" id="ARBA00022618"/>
    </source>
</evidence>
<dbReference type="NCBIfam" id="TIGR00647">
    <property type="entry name" value="DNA_bind_WhiA"/>
    <property type="match status" value="1"/>
</dbReference>
<feature type="domain" description="Sporulation transcription regulator WhiA N-terminal" evidence="6">
    <location>
        <begin position="23"/>
        <end position="110"/>
    </location>
</feature>
<dbReference type="HAMAP" id="MF_01420">
    <property type="entry name" value="HTH_type_WhiA"/>
    <property type="match status" value="1"/>
</dbReference>
<dbReference type="Pfam" id="PF02650">
    <property type="entry name" value="HTH_WhiA"/>
    <property type="match status" value="1"/>
</dbReference>
<reference evidence="8 9" key="1">
    <citation type="submission" date="2023-04" db="EMBL/GenBank/DDBJ databases">
        <title>Genome Sequence of Selenomonas sputigena ATCC 33150.</title>
        <authorList>
            <person name="Miller D.P."/>
            <person name="Anvari S."/>
            <person name="Polson S.W."/>
            <person name="Macdonald M."/>
            <person name="Mcdowell J.V."/>
        </authorList>
    </citation>
    <scope>NUCLEOTIDE SEQUENCE [LARGE SCALE GENOMIC DNA]</scope>
    <source>
        <strain evidence="8 9">ATCC 33150</strain>
    </source>
</reference>
<evidence type="ECO:0000313" key="8">
    <source>
        <dbReference type="EMBL" id="MEX5284771.1"/>
    </source>
</evidence>
<dbReference type="InterPro" id="IPR023054">
    <property type="entry name" value="Sporulation_regulator_WhiA_C"/>
</dbReference>